<organism evidence="1 2">
    <name type="scientific">Salvia divinorum</name>
    <name type="common">Maria pastora</name>
    <name type="synonym">Diviner's sage</name>
    <dbReference type="NCBI Taxonomy" id="28513"/>
    <lineage>
        <taxon>Eukaryota</taxon>
        <taxon>Viridiplantae</taxon>
        <taxon>Streptophyta</taxon>
        <taxon>Embryophyta</taxon>
        <taxon>Tracheophyta</taxon>
        <taxon>Spermatophyta</taxon>
        <taxon>Magnoliopsida</taxon>
        <taxon>eudicotyledons</taxon>
        <taxon>Gunneridae</taxon>
        <taxon>Pentapetalae</taxon>
        <taxon>asterids</taxon>
        <taxon>lamiids</taxon>
        <taxon>Lamiales</taxon>
        <taxon>Lamiaceae</taxon>
        <taxon>Nepetoideae</taxon>
        <taxon>Mentheae</taxon>
        <taxon>Salviinae</taxon>
        <taxon>Salvia</taxon>
        <taxon>Salvia subgen. Calosphace</taxon>
    </lineage>
</organism>
<evidence type="ECO:0000313" key="2">
    <source>
        <dbReference type="Proteomes" id="UP001567538"/>
    </source>
</evidence>
<protein>
    <submittedName>
        <fullName evidence="1">Uncharacterized protein</fullName>
    </submittedName>
</protein>
<gene>
    <name evidence="1" type="ORF">AAHA92_05234</name>
</gene>
<dbReference type="EMBL" id="JBEAFC010000003">
    <property type="protein sequence ID" value="KAL1562678.1"/>
    <property type="molecule type" value="Genomic_DNA"/>
</dbReference>
<comment type="caution">
    <text evidence="1">The sequence shown here is derived from an EMBL/GenBank/DDBJ whole genome shotgun (WGS) entry which is preliminary data.</text>
</comment>
<evidence type="ECO:0000313" key="1">
    <source>
        <dbReference type="EMBL" id="KAL1562678.1"/>
    </source>
</evidence>
<dbReference type="Proteomes" id="UP001567538">
    <property type="component" value="Unassembled WGS sequence"/>
</dbReference>
<accession>A0ABD1I1S8</accession>
<proteinExistence type="predicted"/>
<dbReference type="AlphaFoldDB" id="A0ABD1I1S8"/>
<sequence>MHSTPSRYSGAGAPPTDVQRFYQIYPFGFEGRLSLTLKLKGLILLFSSQILTSLMGMEFDSSLFLV</sequence>
<keyword evidence="2" id="KW-1185">Reference proteome</keyword>
<name>A0ABD1I1S8_SALDI</name>
<reference evidence="1 2" key="1">
    <citation type="submission" date="2024-06" db="EMBL/GenBank/DDBJ databases">
        <title>A chromosome level genome sequence of Diviner's sage (Salvia divinorum).</title>
        <authorList>
            <person name="Ford S.A."/>
            <person name="Ro D.-K."/>
            <person name="Ness R.W."/>
            <person name="Phillips M.A."/>
        </authorList>
    </citation>
    <scope>NUCLEOTIDE SEQUENCE [LARGE SCALE GENOMIC DNA]</scope>
    <source>
        <strain evidence="1">SAF-2024a</strain>
        <tissue evidence="1">Leaf</tissue>
    </source>
</reference>